<dbReference type="RefSeq" id="WP_369204015.1">
    <property type="nucleotide sequence ID" value="NZ_JBFNXQ010000010.1"/>
</dbReference>
<dbReference type="InterPro" id="IPR010182">
    <property type="entry name" value="ArgE/DapE"/>
</dbReference>
<comment type="similarity">
    <text evidence="4">Belongs to the peptidase M20A family.</text>
</comment>
<dbReference type="SUPFAM" id="SSF53187">
    <property type="entry name" value="Zn-dependent exopeptidases"/>
    <property type="match status" value="1"/>
</dbReference>
<dbReference type="PANTHER" id="PTHR43808">
    <property type="entry name" value="ACETYLORNITHINE DEACETYLASE"/>
    <property type="match status" value="1"/>
</dbReference>
<evidence type="ECO:0000256" key="6">
    <source>
        <dbReference type="ARBA" id="ARBA00016853"/>
    </source>
</evidence>
<gene>
    <name evidence="13" type="ORF">ABQ292_05385</name>
</gene>
<dbReference type="InterPro" id="IPR001261">
    <property type="entry name" value="ArgE/DapE_CS"/>
</dbReference>
<dbReference type="Pfam" id="PF07687">
    <property type="entry name" value="M20_dimer"/>
    <property type="match status" value="1"/>
</dbReference>
<keyword evidence="8" id="KW-0378">Hydrolase</keyword>
<dbReference type="PROSITE" id="PS00758">
    <property type="entry name" value="ARGE_DAPE_CPG2_1"/>
    <property type="match status" value="1"/>
</dbReference>
<dbReference type="Gene3D" id="3.30.70.360">
    <property type="match status" value="1"/>
</dbReference>
<evidence type="ECO:0000256" key="10">
    <source>
        <dbReference type="ARBA" id="ARBA00023285"/>
    </source>
</evidence>
<evidence type="ECO:0000313" key="13">
    <source>
        <dbReference type="EMBL" id="MEX5717800.1"/>
    </source>
</evidence>
<comment type="pathway">
    <text evidence="3">Amino-acid biosynthesis; L-lysine biosynthesis via DAP pathway; LL-2,6-diaminopimelate from (S)-tetrahydrodipicolinate (succinylase route): step 3/3.</text>
</comment>
<dbReference type="InterPro" id="IPR036264">
    <property type="entry name" value="Bact_exopeptidase_dim_dom"/>
</dbReference>
<keyword evidence="10" id="KW-0170">Cobalt</keyword>
<evidence type="ECO:0000259" key="12">
    <source>
        <dbReference type="Pfam" id="PF07687"/>
    </source>
</evidence>
<protein>
    <recommendedName>
        <fullName evidence="6">Probable succinyl-diaminopimelate desuccinylase</fullName>
        <ecNumber evidence="5">3.5.1.18</ecNumber>
    </recommendedName>
</protein>
<dbReference type="SUPFAM" id="SSF55031">
    <property type="entry name" value="Bacterial exopeptidase dimerisation domain"/>
    <property type="match status" value="1"/>
</dbReference>
<evidence type="ECO:0000256" key="3">
    <source>
        <dbReference type="ARBA" id="ARBA00005130"/>
    </source>
</evidence>
<keyword evidence="14" id="KW-1185">Reference proteome</keyword>
<dbReference type="Gene3D" id="3.40.630.10">
    <property type="entry name" value="Zn peptidases"/>
    <property type="match status" value="1"/>
</dbReference>
<evidence type="ECO:0000313" key="14">
    <source>
        <dbReference type="Proteomes" id="UP001560045"/>
    </source>
</evidence>
<comment type="catalytic activity">
    <reaction evidence="11">
        <text>N-succinyl-(2S,6S)-2,6-diaminopimelate + H2O = (2S,6S)-2,6-diaminopimelate + succinate</text>
        <dbReference type="Rhea" id="RHEA:22608"/>
        <dbReference type="ChEBI" id="CHEBI:15377"/>
        <dbReference type="ChEBI" id="CHEBI:30031"/>
        <dbReference type="ChEBI" id="CHEBI:57609"/>
        <dbReference type="ChEBI" id="CHEBI:58087"/>
        <dbReference type="EC" id="3.5.1.18"/>
    </reaction>
</comment>
<feature type="domain" description="Peptidase M20 dimerisation" evidence="12">
    <location>
        <begin position="192"/>
        <end position="297"/>
    </location>
</feature>
<organism evidence="13 14">
    <name type="scientific">Geodermatophilus maliterrae</name>
    <dbReference type="NCBI Taxonomy" id="3162531"/>
    <lineage>
        <taxon>Bacteria</taxon>
        <taxon>Bacillati</taxon>
        <taxon>Actinomycetota</taxon>
        <taxon>Actinomycetes</taxon>
        <taxon>Geodermatophilales</taxon>
        <taxon>Geodermatophilaceae</taxon>
        <taxon>Geodermatophilus</taxon>
    </lineage>
</organism>
<dbReference type="NCBIfam" id="TIGR01910">
    <property type="entry name" value="DapE-ArgE"/>
    <property type="match status" value="1"/>
</dbReference>
<evidence type="ECO:0000256" key="1">
    <source>
        <dbReference type="ARBA" id="ARBA00001941"/>
    </source>
</evidence>
<evidence type="ECO:0000256" key="7">
    <source>
        <dbReference type="ARBA" id="ARBA00022723"/>
    </source>
</evidence>
<dbReference type="InterPro" id="IPR011650">
    <property type="entry name" value="Peptidase_M20_dimer"/>
</dbReference>
<evidence type="ECO:0000256" key="2">
    <source>
        <dbReference type="ARBA" id="ARBA00001947"/>
    </source>
</evidence>
<reference evidence="13 14" key="1">
    <citation type="submission" date="2024-06" db="EMBL/GenBank/DDBJ databases">
        <title>Draft genome sequence of Geodermatophilus badlandi, a novel member of the Geodermatophilaceae isolated from badland sedimentary rocks in the Red desert, Wyoming, USA.</title>
        <authorList>
            <person name="Ben Tekaya S."/>
            <person name="Nouioui I."/>
            <person name="Flores G.M."/>
            <person name="Shaal M.N."/>
            <person name="Bredoire F."/>
            <person name="Basile F."/>
            <person name="Van Diepen L."/>
            <person name="Ward N.L."/>
        </authorList>
    </citation>
    <scope>NUCLEOTIDE SEQUENCE [LARGE SCALE GENOMIC DNA]</scope>
    <source>
        <strain evidence="13 14">WL48A</strain>
    </source>
</reference>
<name>A0ABV3XD68_9ACTN</name>
<dbReference type="InterPro" id="IPR002933">
    <property type="entry name" value="Peptidase_M20"/>
</dbReference>
<keyword evidence="7" id="KW-0479">Metal-binding</keyword>
<evidence type="ECO:0000256" key="5">
    <source>
        <dbReference type="ARBA" id="ARBA00011921"/>
    </source>
</evidence>
<evidence type="ECO:0000256" key="8">
    <source>
        <dbReference type="ARBA" id="ARBA00022801"/>
    </source>
</evidence>
<keyword evidence="9" id="KW-0862">Zinc</keyword>
<evidence type="ECO:0000256" key="4">
    <source>
        <dbReference type="ARBA" id="ARBA00006247"/>
    </source>
</evidence>
<proteinExistence type="inferred from homology"/>
<accession>A0ABV3XD68</accession>
<evidence type="ECO:0000256" key="11">
    <source>
        <dbReference type="ARBA" id="ARBA00051301"/>
    </source>
</evidence>
<sequence length="417" mass="43992">MSGPAAADRLLGRVDHDAVLELAERLIRTQGHQDLPVHERAVADLLADELATRLPGERSEVSLQAVDGGRANVTAVVRGGMPGPTLMLNAHLDTVPGYGMPDAYRPVVRDGRLYGRGAVDMKAALAAMLTCLDVLAAPDVAFHGELVLTAVAGEESGSAGMQALAEGRTSGAPARADFAVVGEPTSMRVARAHKGAMWIEVEFEGVATHGSVPHEGVNAVYHAARFTTAVEEHLVPRLSGRTHPVLGSATVNVGVVRGGDRPPMVPARCSVQLDRRWLPGERHDEVLEEVRDIVAALRRADPRVSAVVREMEGTSGFVHAPLECPEDHPGVVLLSEVVGERLPGAGHPVGVDFWTDGALLAAGTGTPTVVCGPGDIAQAHSLDEWVPLDQVRAATEVYVDFAARYLRTEISGRGAHG</sequence>
<dbReference type="Proteomes" id="UP001560045">
    <property type="component" value="Unassembled WGS sequence"/>
</dbReference>
<comment type="cofactor">
    <cofactor evidence="1">
        <name>Co(2+)</name>
        <dbReference type="ChEBI" id="CHEBI:48828"/>
    </cofactor>
</comment>
<dbReference type="EC" id="3.5.1.18" evidence="5"/>
<dbReference type="PROSITE" id="PS00759">
    <property type="entry name" value="ARGE_DAPE_CPG2_2"/>
    <property type="match status" value="1"/>
</dbReference>
<dbReference type="InterPro" id="IPR050072">
    <property type="entry name" value="Peptidase_M20A"/>
</dbReference>
<comment type="caution">
    <text evidence="13">The sequence shown here is derived from an EMBL/GenBank/DDBJ whole genome shotgun (WGS) entry which is preliminary data.</text>
</comment>
<dbReference type="EMBL" id="JBFNXQ010000010">
    <property type="protein sequence ID" value="MEX5717800.1"/>
    <property type="molecule type" value="Genomic_DNA"/>
</dbReference>
<evidence type="ECO:0000256" key="9">
    <source>
        <dbReference type="ARBA" id="ARBA00022833"/>
    </source>
</evidence>
<comment type="cofactor">
    <cofactor evidence="2">
        <name>Zn(2+)</name>
        <dbReference type="ChEBI" id="CHEBI:29105"/>
    </cofactor>
</comment>
<dbReference type="CDD" id="cd08659">
    <property type="entry name" value="M20_ArgE_DapE-like"/>
    <property type="match status" value="1"/>
</dbReference>
<dbReference type="Pfam" id="PF01546">
    <property type="entry name" value="Peptidase_M20"/>
    <property type="match status" value="1"/>
</dbReference>